<dbReference type="Gene3D" id="3.30.565.10">
    <property type="entry name" value="Histidine kinase-like ATPase, C-terminal domain"/>
    <property type="match status" value="2"/>
</dbReference>
<organism evidence="1 2">
    <name type="scientific">Micromonospora aurantiaca</name>
    <name type="common">nom. illeg.</name>
    <dbReference type="NCBI Taxonomy" id="47850"/>
    <lineage>
        <taxon>Bacteria</taxon>
        <taxon>Bacillati</taxon>
        <taxon>Actinomycetota</taxon>
        <taxon>Actinomycetes</taxon>
        <taxon>Micromonosporales</taxon>
        <taxon>Micromonosporaceae</taxon>
        <taxon>Micromonospora</taxon>
    </lineage>
</organism>
<protein>
    <submittedName>
        <fullName evidence="1">Uncharacterized protein</fullName>
    </submittedName>
</protein>
<keyword evidence="2" id="KW-1185">Reference proteome</keyword>
<reference evidence="1 2" key="1">
    <citation type="submission" date="2019-09" db="EMBL/GenBank/DDBJ databases">
        <title>High taxonomic diversity of Micromonospora strains isolated from Medicago sativa nodules in different geographical locations.</title>
        <authorList>
            <person name="Martinez-Hidalgo P."/>
            <person name="Flores-Felix J.D."/>
            <person name="Velazquez E."/>
            <person name="Brau L."/>
            <person name="Trujillo M.E."/>
            <person name="Martinez-Molina E."/>
        </authorList>
    </citation>
    <scope>NUCLEOTIDE SEQUENCE [LARGE SCALE GENOMIC DNA]</scope>
    <source>
        <strain evidence="1 2">ALFB5</strain>
    </source>
</reference>
<dbReference type="SUPFAM" id="SSF55874">
    <property type="entry name" value="ATPase domain of HSP90 chaperone/DNA topoisomerase II/histidine kinase"/>
    <property type="match status" value="1"/>
</dbReference>
<dbReference type="EMBL" id="WAAR01000002">
    <property type="protein sequence ID" value="KAB1119039.1"/>
    <property type="molecule type" value="Genomic_DNA"/>
</dbReference>
<comment type="caution">
    <text evidence="1">The sequence shown here is derived from an EMBL/GenBank/DDBJ whole genome shotgun (WGS) entry which is preliminary data.</text>
</comment>
<sequence length="207" mass="22333">MTEPDYSLAKIRVLEFDDSVRERPGMYFGVGRDDPRLATRVLCAVVGHAFHPATIVAASHTPDVVAEINADLIFSVTDDQADVLTGRGMPKLGYHGSLLTSERWSSAAAAAVSSQTTVEVWRHGHGFRQRLVGLRPVEPPAEFSAPAGAGTRVAFVLDPAYFGSAAITTDIASLDVHGPDCTNTNGSGKVVIRDRRERSRPNEYRCA</sequence>
<proteinExistence type="predicted"/>
<dbReference type="InterPro" id="IPR036890">
    <property type="entry name" value="HATPase_C_sf"/>
</dbReference>
<evidence type="ECO:0000313" key="1">
    <source>
        <dbReference type="EMBL" id="KAB1119039.1"/>
    </source>
</evidence>
<dbReference type="Proteomes" id="UP000471364">
    <property type="component" value="Unassembled WGS sequence"/>
</dbReference>
<gene>
    <name evidence="1" type="ORF">F6X54_01150</name>
</gene>
<evidence type="ECO:0000313" key="2">
    <source>
        <dbReference type="Proteomes" id="UP000471364"/>
    </source>
</evidence>
<accession>A0ABQ6UNX5</accession>
<name>A0ABQ6UNX5_9ACTN</name>
<dbReference type="RefSeq" id="WP_151010714.1">
    <property type="nucleotide sequence ID" value="NZ_CP084582.1"/>
</dbReference>